<dbReference type="Pfam" id="PF03747">
    <property type="entry name" value="ADP_ribosyl_GH"/>
    <property type="match status" value="1"/>
</dbReference>
<name>A0ABR5AI39_9BACL</name>
<protein>
    <submittedName>
        <fullName evidence="1">Crystallin</fullName>
    </submittedName>
</protein>
<comment type="caution">
    <text evidence="1">The sequence shown here is derived from an EMBL/GenBank/DDBJ whole genome shotgun (WGS) entry which is preliminary data.</text>
</comment>
<dbReference type="InterPro" id="IPR005502">
    <property type="entry name" value="Ribosyl_crysJ1"/>
</dbReference>
<evidence type="ECO:0000313" key="1">
    <source>
        <dbReference type="EMBL" id="KIL40691.1"/>
    </source>
</evidence>
<dbReference type="Gene3D" id="1.10.4080.10">
    <property type="entry name" value="ADP-ribosylation/Crystallin J1"/>
    <property type="match status" value="1"/>
</dbReference>
<gene>
    <name evidence="1" type="ORF">SD70_12225</name>
</gene>
<dbReference type="EMBL" id="JXAK01000018">
    <property type="protein sequence ID" value="KIL40691.1"/>
    <property type="molecule type" value="Genomic_DNA"/>
</dbReference>
<evidence type="ECO:0000313" key="2">
    <source>
        <dbReference type="Proteomes" id="UP000031967"/>
    </source>
</evidence>
<proteinExistence type="predicted"/>
<reference evidence="1 2" key="1">
    <citation type="submission" date="2014-12" db="EMBL/GenBank/DDBJ databases">
        <title>Draft genome sequence of Paenibacillus kamchatkensis strain B-2647.</title>
        <authorList>
            <person name="Karlyshev A.V."/>
            <person name="Kudryashova E.B."/>
        </authorList>
    </citation>
    <scope>NUCLEOTIDE SEQUENCE [LARGE SCALE GENOMIC DNA]</scope>
    <source>
        <strain evidence="1 2">VKM B-2647</strain>
    </source>
</reference>
<organism evidence="1 2">
    <name type="scientific">Gordoniibacillus kamchatkensis</name>
    <dbReference type="NCBI Taxonomy" id="1590651"/>
    <lineage>
        <taxon>Bacteria</taxon>
        <taxon>Bacillati</taxon>
        <taxon>Bacillota</taxon>
        <taxon>Bacilli</taxon>
        <taxon>Bacillales</taxon>
        <taxon>Paenibacillaceae</taxon>
        <taxon>Gordoniibacillus</taxon>
    </lineage>
</organism>
<dbReference type="InterPro" id="IPR036705">
    <property type="entry name" value="Ribosyl_crysJ1_sf"/>
</dbReference>
<dbReference type="Proteomes" id="UP000031967">
    <property type="component" value="Unassembled WGS sequence"/>
</dbReference>
<accession>A0ABR5AI39</accession>
<dbReference type="SUPFAM" id="SSF101478">
    <property type="entry name" value="ADP-ribosylglycohydrolase"/>
    <property type="match status" value="1"/>
</dbReference>
<sequence length="366" mass="41144">MFDKIYGAWLGRSAGCLLGQPVEGWKRERLTRFLKDTNNYPLHAYMSSDVPQHILDKYQIKNRGQVYGSSYINWINNVKHMIEDDDMNYTIIGLAILEKYGFDFSPNDVAESWLMNLPLLHVCTAERVAYKNLVNLIEPPLSASHRNVYREWIGAQIRADLFGYANPGNTEKAAEMAWRDASISHIKNGIYGEMWVAAMLAAAAVQDDVEQVILAGLAEIPEKSRLARDVQRVIEWKKEGISWEEASNRIHEQYDENKPHHWCHTISNAMIVALGLLFGDRDFEKSISIAVTCAFDTDCNGATVGSILGMMHGAKALPEKWIAPLNDLIKSGVDGFGLVNISELAERTVKLVRSNPYVKIRGKSGC</sequence>
<keyword evidence="2" id="KW-1185">Reference proteome</keyword>